<proteinExistence type="inferred from homology"/>
<dbReference type="RefSeq" id="WP_155317578.1">
    <property type="nucleotide sequence ID" value="NZ_AP021874.1"/>
</dbReference>
<keyword evidence="8" id="KW-1185">Reference proteome</keyword>
<keyword evidence="5" id="KW-0460">Magnesium</keyword>
<reference evidence="7 8" key="1">
    <citation type="submission" date="2019-11" db="EMBL/GenBank/DDBJ databases">
        <title>Comparative genomics of hydrocarbon-degrading Desulfosarcina strains.</title>
        <authorList>
            <person name="Watanabe M."/>
            <person name="Kojima H."/>
            <person name="Fukui M."/>
        </authorList>
    </citation>
    <scope>NUCLEOTIDE SEQUENCE [LARGE SCALE GENOMIC DNA]</scope>
    <source>
        <strain evidence="7 8">PL12</strain>
    </source>
</reference>
<accession>A0A5K7YRD7</accession>
<dbReference type="Gene3D" id="1.10.600.10">
    <property type="entry name" value="Farnesyl Diphosphate Synthase"/>
    <property type="match status" value="1"/>
</dbReference>
<dbReference type="PANTHER" id="PTHR12001:SF69">
    <property type="entry name" value="ALL TRANS-POLYPRENYL-DIPHOSPHATE SYNTHASE PDSS1"/>
    <property type="match status" value="1"/>
</dbReference>
<evidence type="ECO:0000313" key="8">
    <source>
        <dbReference type="Proteomes" id="UP000427906"/>
    </source>
</evidence>
<dbReference type="SUPFAM" id="SSF48576">
    <property type="entry name" value="Terpenoid synthases"/>
    <property type="match status" value="1"/>
</dbReference>
<dbReference type="PROSITE" id="PS00723">
    <property type="entry name" value="POLYPRENYL_SYNTHASE_1"/>
    <property type="match status" value="1"/>
</dbReference>
<dbReference type="AlphaFoldDB" id="A0A5K7YRD7"/>
<comment type="cofactor">
    <cofactor evidence="1">
        <name>Mg(2+)</name>
        <dbReference type="ChEBI" id="CHEBI:18420"/>
    </cofactor>
</comment>
<dbReference type="GO" id="GO:0004659">
    <property type="term" value="F:prenyltransferase activity"/>
    <property type="evidence" value="ECO:0007669"/>
    <property type="project" value="InterPro"/>
</dbReference>
<dbReference type="InterPro" id="IPR000092">
    <property type="entry name" value="Polyprenyl_synt"/>
</dbReference>
<dbReference type="Proteomes" id="UP000427906">
    <property type="component" value="Chromosome"/>
</dbReference>
<dbReference type="InterPro" id="IPR033749">
    <property type="entry name" value="Polyprenyl_synt_CS"/>
</dbReference>
<dbReference type="GO" id="GO:0008299">
    <property type="term" value="P:isoprenoid biosynthetic process"/>
    <property type="evidence" value="ECO:0007669"/>
    <property type="project" value="InterPro"/>
</dbReference>
<dbReference type="PROSITE" id="PS00444">
    <property type="entry name" value="POLYPRENYL_SYNTHASE_2"/>
    <property type="match status" value="1"/>
</dbReference>
<dbReference type="PANTHER" id="PTHR12001">
    <property type="entry name" value="GERANYLGERANYL PYROPHOSPHATE SYNTHASE"/>
    <property type="match status" value="1"/>
</dbReference>
<sequence length="326" mass="35599">MTDLKQKIIAAVADDVDAIEKALADNLKPHFDLVSDVAGHILFAGGKRLRPLLMVLCARLCGFSGDQVVRFSTIFEYLHAATLLHDDLVDGADLRRGRQVAHQKWDNPTAVLTGDFLLARGLSIAADTGLNEVIRTIARITENMSQGEIRQLERKGDVTLSEDAYVEVIRCKTAVLFQGACRTGALVAGAGTDIVQALTDFGYHLGLAFQMADDLLDYTQDSRSLGKRAGADLREGKMTLPLIHAFSHAPDGQREHMVSILKNPDFTPAEFAEFVDMLHRYGGIAYTRSLAAEHIQTATAALDAFDHGPVREILTDIADYALVRNA</sequence>
<dbReference type="EMBL" id="AP021874">
    <property type="protein sequence ID" value="BBO69551.1"/>
    <property type="molecule type" value="Genomic_DNA"/>
</dbReference>
<evidence type="ECO:0000256" key="4">
    <source>
        <dbReference type="ARBA" id="ARBA00022723"/>
    </source>
</evidence>
<evidence type="ECO:0000256" key="1">
    <source>
        <dbReference type="ARBA" id="ARBA00001946"/>
    </source>
</evidence>
<dbReference type="Pfam" id="PF00348">
    <property type="entry name" value="polyprenyl_synt"/>
    <property type="match status" value="1"/>
</dbReference>
<comment type="similarity">
    <text evidence="2 6">Belongs to the FPP/GGPP synthase family.</text>
</comment>
<dbReference type="SFLD" id="SFLDS00005">
    <property type="entry name" value="Isoprenoid_Synthase_Type_I"/>
    <property type="match status" value="1"/>
</dbReference>
<dbReference type="OrthoDB" id="9805316at2"/>
<evidence type="ECO:0000256" key="5">
    <source>
        <dbReference type="ARBA" id="ARBA00022842"/>
    </source>
</evidence>
<gene>
    <name evidence="7" type="primary">ispB</name>
    <name evidence="7" type="ORF">DSCA_34810</name>
</gene>
<dbReference type="CDD" id="cd00685">
    <property type="entry name" value="Trans_IPPS_HT"/>
    <property type="match status" value="1"/>
</dbReference>
<evidence type="ECO:0000256" key="2">
    <source>
        <dbReference type="ARBA" id="ARBA00006706"/>
    </source>
</evidence>
<keyword evidence="4" id="KW-0479">Metal-binding</keyword>
<name>A0A5K7YRD7_9BACT</name>
<keyword evidence="3 6" id="KW-0808">Transferase</keyword>
<dbReference type="KEGG" id="dalk:DSCA_34810"/>
<dbReference type="GO" id="GO:0046872">
    <property type="term" value="F:metal ion binding"/>
    <property type="evidence" value="ECO:0007669"/>
    <property type="project" value="UniProtKB-KW"/>
</dbReference>
<dbReference type="InterPro" id="IPR008949">
    <property type="entry name" value="Isoprenoid_synthase_dom_sf"/>
</dbReference>
<evidence type="ECO:0000313" key="7">
    <source>
        <dbReference type="EMBL" id="BBO69551.1"/>
    </source>
</evidence>
<evidence type="ECO:0000256" key="6">
    <source>
        <dbReference type="RuleBase" id="RU004466"/>
    </source>
</evidence>
<organism evidence="7 8">
    <name type="scientific">Desulfosarcina alkanivorans</name>
    <dbReference type="NCBI Taxonomy" id="571177"/>
    <lineage>
        <taxon>Bacteria</taxon>
        <taxon>Pseudomonadati</taxon>
        <taxon>Thermodesulfobacteriota</taxon>
        <taxon>Desulfobacteria</taxon>
        <taxon>Desulfobacterales</taxon>
        <taxon>Desulfosarcinaceae</taxon>
        <taxon>Desulfosarcina</taxon>
    </lineage>
</organism>
<protein>
    <submittedName>
        <fullName evidence="7">Octaprenyl diphosphate synthase</fullName>
    </submittedName>
</protein>
<evidence type="ECO:0000256" key="3">
    <source>
        <dbReference type="ARBA" id="ARBA00022679"/>
    </source>
</evidence>